<comment type="caution">
    <text evidence="5">The sequence shown here is derived from an EMBL/GenBank/DDBJ whole genome shotgun (WGS) entry which is preliminary data.</text>
</comment>
<feature type="domain" description="FAD dependent oxidoreductase" evidence="4">
    <location>
        <begin position="15"/>
        <end position="390"/>
    </location>
</feature>
<reference evidence="6" key="1">
    <citation type="journal article" date="2023" name="Commun. Biol.">
        <title>Genome analysis of Parmales, the sister group of diatoms, reveals the evolutionary specialization of diatoms from phago-mixotrophs to photoautotrophs.</title>
        <authorList>
            <person name="Ban H."/>
            <person name="Sato S."/>
            <person name="Yoshikawa S."/>
            <person name="Yamada K."/>
            <person name="Nakamura Y."/>
            <person name="Ichinomiya M."/>
            <person name="Sato N."/>
            <person name="Blanc-Mathieu R."/>
            <person name="Endo H."/>
            <person name="Kuwata A."/>
            <person name="Ogata H."/>
        </authorList>
    </citation>
    <scope>NUCLEOTIDE SEQUENCE [LARGE SCALE GENOMIC DNA]</scope>
    <source>
        <strain evidence="6">NIES 3701</strain>
    </source>
</reference>
<evidence type="ECO:0000313" key="6">
    <source>
        <dbReference type="Proteomes" id="UP001165085"/>
    </source>
</evidence>
<dbReference type="AlphaFoldDB" id="A0A9W7ATK8"/>
<dbReference type="GO" id="GO:0005737">
    <property type="term" value="C:cytoplasm"/>
    <property type="evidence" value="ECO:0007669"/>
    <property type="project" value="TreeGrafter"/>
</dbReference>
<dbReference type="Gene3D" id="3.50.50.60">
    <property type="entry name" value="FAD/NAD(P)-binding domain"/>
    <property type="match status" value="1"/>
</dbReference>
<evidence type="ECO:0000313" key="5">
    <source>
        <dbReference type="EMBL" id="GMH74858.1"/>
    </source>
</evidence>
<sequence length="422" mass="46849">MRRSTPRLLSSSPNICIVGGGAIGLSSALHLLQSSPSPSITLVERDSTYRVNSAVLSAGGVRSQFSLKENVECSLYGLEVFKKNGLNDLLKKANPSASPVDLQFMNGGYLFLSSTPSGSSCLTKNLKLQKSLGAANTELLHGEEVGREFPYLNTEDLRMGCYSKDDGWFDPYSFLMGVREGIKPRIREGKKLTEIETENNKITRMKIDGEWQAFDFVVNATGANANSVIDKIPNIRRLPVEARKRTIFHFKCKDVPHPDPTSHIPPLTVDPSGVWYRSTSALTSESSGDFICGCTPTEDDEQDAERHTDDIDPDYSLWEEVIWPKLYERCEAFGGAKVLNQWAGWYEYNVKDQNGIVGFHPDCSNLILANGFSGHGLQQSPAVGRAVSELVEDGKFRTIDLDRFKFERFEEEGGLIFEEGIV</sequence>
<name>A0A9W7ATK8_9STRA</name>
<dbReference type="Proteomes" id="UP001165085">
    <property type="component" value="Unassembled WGS sequence"/>
</dbReference>
<protein>
    <recommendedName>
        <fullName evidence="2">FAD-dependent oxidoreductase domain-containing protein 1</fullName>
    </recommendedName>
</protein>
<keyword evidence="6" id="KW-1185">Reference proteome</keyword>
<dbReference type="EMBL" id="BRXY01000183">
    <property type="protein sequence ID" value="GMH74858.1"/>
    <property type="molecule type" value="Genomic_DNA"/>
</dbReference>
<evidence type="ECO:0000256" key="1">
    <source>
        <dbReference type="ARBA" id="ARBA00023002"/>
    </source>
</evidence>
<comment type="function">
    <text evidence="3">Required for the assembly of the mitochondrial membrane respiratory chain NADH dehydrogenase (Complex I). Involved in mid-late stages of complex I assembly.</text>
</comment>
<evidence type="ECO:0000256" key="2">
    <source>
        <dbReference type="ARBA" id="ARBA00039785"/>
    </source>
</evidence>
<accession>A0A9W7ATK8</accession>
<dbReference type="PANTHER" id="PTHR13847:SF287">
    <property type="entry name" value="FAD-DEPENDENT OXIDOREDUCTASE DOMAIN-CONTAINING PROTEIN 1"/>
    <property type="match status" value="1"/>
</dbReference>
<dbReference type="PANTHER" id="PTHR13847">
    <property type="entry name" value="SARCOSINE DEHYDROGENASE-RELATED"/>
    <property type="match status" value="1"/>
</dbReference>
<dbReference type="InterPro" id="IPR036188">
    <property type="entry name" value="FAD/NAD-bd_sf"/>
</dbReference>
<dbReference type="GO" id="GO:0016491">
    <property type="term" value="F:oxidoreductase activity"/>
    <property type="evidence" value="ECO:0007669"/>
    <property type="project" value="UniProtKB-KW"/>
</dbReference>
<keyword evidence="1" id="KW-0560">Oxidoreductase</keyword>
<dbReference type="OrthoDB" id="424974at2759"/>
<gene>
    <name evidence="5" type="ORF">TrST_g655</name>
</gene>
<evidence type="ECO:0000256" key="3">
    <source>
        <dbReference type="ARBA" id="ARBA00046185"/>
    </source>
</evidence>
<dbReference type="Pfam" id="PF01266">
    <property type="entry name" value="DAO"/>
    <property type="match status" value="1"/>
</dbReference>
<organism evidence="5 6">
    <name type="scientific">Triparma strigata</name>
    <dbReference type="NCBI Taxonomy" id="1606541"/>
    <lineage>
        <taxon>Eukaryota</taxon>
        <taxon>Sar</taxon>
        <taxon>Stramenopiles</taxon>
        <taxon>Ochrophyta</taxon>
        <taxon>Bolidophyceae</taxon>
        <taxon>Parmales</taxon>
        <taxon>Triparmaceae</taxon>
        <taxon>Triparma</taxon>
    </lineage>
</organism>
<proteinExistence type="predicted"/>
<dbReference type="Gene3D" id="3.30.9.10">
    <property type="entry name" value="D-Amino Acid Oxidase, subunit A, domain 2"/>
    <property type="match status" value="1"/>
</dbReference>
<dbReference type="SUPFAM" id="SSF51905">
    <property type="entry name" value="FAD/NAD(P)-binding domain"/>
    <property type="match status" value="1"/>
</dbReference>
<dbReference type="InterPro" id="IPR006076">
    <property type="entry name" value="FAD-dep_OxRdtase"/>
</dbReference>
<evidence type="ECO:0000259" key="4">
    <source>
        <dbReference type="Pfam" id="PF01266"/>
    </source>
</evidence>